<dbReference type="SUPFAM" id="SSF53850">
    <property type="entry name" value="Periplasmic binding protein-like II"/>
    <property type="match status" value="1"/>
</dbReference>
<accession>A0A3M2RK88</accession>
<evidence type="ECO:0000313" key="1">
    <source>
        <dbReference type="EMBL" id="RMJ05644.1"/>
    </source>
</evidence>
<dbReference type="AlphaFoldDB" id="A0A3M2RK88"/>
<protein>
    <submittedName>
        <fullName evidence="1">Bacterial extracellular solute-binding protein, family 3</fullName>
    </submittedName>
</protein>
<gene>
    <name evidence="1" type="ORF">DOQ08_00314</name>
</gene>
<dbReference type="Gene3D" id="3.40.190.10">
    <property type="entry name" value="Periplasmic binding protein-like II"/>
    <property type="match status" value="2"/>
</dbReference>
<comment type="caution">
    <text evidence="1">The sequence shown here is derived from an EMBL/GenBank/DDBJ whole genome shotgun (WGS) entry which is preliminary data.</text>
</comment>
<dbReference type="Proteomes" id="UP000265903">
    <property type="component" value="Unassembled WGS sequence"/>
</dbReference>
<evidence type="ECO:0000313" key="2">
    <source>
        <dbReference type="Proteomes" id="UP000265903"/>
    </source>
</evidence>
<organism evidence="1 2">
    <name type="scientific">Marinobacter litoralis</name>
    <dbReference type="NCBI Taxonomy" id="187981"/>
    <lineage>
        <taxon>Bacteria</taxon>
        <taxon>Pseudomonadati</taxon>
        <taxon>Pseudomonadota</taxon>
        <taxon>Gammaproteobacteria</taxon>
        <taxon>Pseudomonadales</taxon>
        <taxon>Marinobacteraceae</taxon>
        <taxon>Marinobacter</taxon>
    </lineage>
</organism>
<dbReference type="EMBL" id="QMDL01000001">
    <property type="protein sequence ID" value="RMJ05644.1"/>
    <property type="molecule type" value="Genomic_DNA"/>
</dbReference>
<proteinExistence type="predicted"/>
<name>A0A3M2RK88_9GAMM</name>
<reference evidence="1 2" key="1">
    <citation type="submission" date="2018-08" db="EMBL/GenBank/DDBJ databases">
        <title>Whole Genome Sequence of the Moderate Halophilic Marine Bacterium Marinobacter litoralis Sw-45.</title>
        <authorList>
            <person name="Musa H."/>
        </authorList>
    </citation>
    <scope>NUCLEOTIDE SEQUENCE [LARGE SCALE GENOMIC DNA]</scope>
    <source>
        <strain evidence="1 2">Sw-45</strain>
    </source>
</reference>
<keyword evidence="2" id="KW-1185">Reference proteome</keyword>
<sequence length="269" mass="30802">MSYHHIISGCWRTCLRCIIDGCPMRIGLLFILALWTLPVSSQTLRIMGADDGFLPFYYGKTLDKGIFVEVINEFSLETGIASEFRLMARKRQAWALENGLANAVFANPRWMPSPDRMHAVGPVLTWRDRVYAQPGLKPDSFDELQGRICLRKWFVYSDQLEQRMGADLVRLHAYNVQHMLRMFLSKRCDYVVMNETEFRFLALQGNFDPTTYTTDLVDAEWPVYLGILKTEAALIEAVEAFFATHKIDVDAMLPTLPPPDRPISIQSAN</sequence>